<gene>
    <name evidence="5" type="ORF">HMPREF0077_0836</name>
</gene>
<dbReference type="InterPro" id="IPR000055">
    <property type="entry name" value="Restrct_endonuc_typeI_TRD"/>
</dbReference>
<evidence type="ECO:0000256" key="3">
    <source>
        <dbReference type="ARBA" id="ARBA00023125"/>
    </source>
</evidence>
<dbReference type="PANTHER" id="PTHR30408">
    <property type="entry name" value="TYPE-1 RESTRICTION ENZYME ECOKI SPECIFICITY PROTEIN"/>
    <property type="match status" value="1"/>
</dbReference>
<evidence type="ECO:0000313" key="6">
    <source>
        <dbReference type="Proteomes" id="UP000003744"/>
    </source>
</evidence>
<reference evidence="5 6" key="1">
    <citation type="submission" date="2009-01" db="EMBL/GenBank/DDBJ databases">
        <authorList>
            <person name="Qin X."/>
            <person name="Bachman B."/>
            <person name="Battles P."/>
            <person name="Bell A."/>
            <person name="Bess C."/>
            <person name="Bickham C."/>
            <person name="Chaboub L."/>
            <person name="Chen D."/>
            <person name="Coyle M."/>
            <person name="Deiros D.R."/>
            <person name="Dinh H."/>
            <person name="Forbes L."/>
            <person name="Fowler G."/>
            <person name="Francisco L."/>
            <person name="Fu Q."/>
            <person name="Gubbala S."/>
            <person name="Hale W."/>
            <person name="Han Y."/>
            <person name="Hemphill L."/>
            <person name="Highlander S.K."/>
            <person name="Hirani K."/>
            <person name="Hogues M."/>
            <person name="Jackson L."/>
            <person name="Jakkamsetti A."/>
            <person name="Javaid M."/>
            <person name="Jiang H."/>
            <person name="Korchina V."/>
            <person name="Kovar C."/>
            <person name="Lara F."/>
            <person name="Lee S."/>
            <person name="Mata R."/>
            <person name="Mathew T."/>
            <person name="Moen C."/>
            <person name="Morales K."/>
            <person name="Munidasa M."/>
            <person name="Nazareth L."/>
            <person name="Ngo R."/>
            <person name="Nguyen L."/>
            <person name="Okwuonu G."/>
            <person name="Ongeri F."/>
            <person name="Patil S."/>
            <person name="Petrosino J."/>
            <person name="Pham C."/>
            <person name="Pham P."/>
            <person name="Pu L.-L."/>
            <person name="Puazo M."/>
            <person name="Raj R."/>
            <person name="Reid J."/>
            <person name="Rouhana J."/>
            <person name="Saada N."/>
            <person name="Shang Y."/>
            <person name="Simmons D."/>
            <person name="Thornton R."/>
            <person name="Warren J."/>
            <person name="Weissenberger G."/>
            <person name="Zhang J."/>
            <person name="Zhang L."/>
            <person name="Zhou C."/>
            <person name="Zhu D."/>
            <person name="Muzny D."/>
            <person name="Worley K."/>
            <person name="Gibbs R."/>
        </authorList>
    </citation>
    <scope>NUCLEOTIDE SEQUENCE [LARGE SCALE GENOMIC DNA]</scope>
    <source>
        <strain evidence="5 6">ATCC 35098</strain>
    </source>
</reference>
<dbReference type="GO" id="GO:0003677">
    <property type="term" value="F:DNA binding"/>
    <property type="evidence" value="ECO:0007669"/>
    <property type="project" value="UniProtKB-KW"/>
</dbReference>
<dbReference type="Proteomes" id="UP000003744">
    <property type="component" value="Unassembled WGS sequence"/>
</dbReference>
<feature type="domain" description="Type I restriction modification DNA specificity" evidence="4">
    <location>
        <begin position="235"/>
        <end position="397"/>
    </location>
</feature>
<evidence type="ECO:0000313" key="5">
    <source>
        <dbReference type="EMBL" id="EEI83072.1"/>
    </source>
</evidence>
<dbReference type="InterPro" id="IPR044946">
    <property type="entry name" value="Restrct_endonuc_typeI_TRD_sf"/>
</dbReference>
<evidence type="ECO:0000256" key="1">
    <source>
        <dbReference type="ARBA" id="ARBA00010923"/>
    </source>
</evidence>
<dbReference type="REBASE" id="21617">
    <property type="entry name" value="S.AteTORF835P"/>
</dbReference>
<protein>
    <submittedName>
        <fullName evidence="5">Type I restriction modification DNA specificity domain protein</fullName>
    </submittedName>
</protein>
<organism evidence="5 6">
    <name type="scientific">Anaerococcus tetradius ATCC 35098</name>
    <dbReference type="NCBI Taxonomy" id="525255"/>
    <lineage>
        <taxon>Bacteria</taxon>
        <taxon>Bacillati</taxon>
        <taxon>Bacillota</taxon>
        <taxon>Tissierellia</taxon>
        <taxon>Tissierellales</taxon>
        <taxon>Peptoniphilaceae</taxon>
        <taxon>Anaerococcus</taxon>
    </lineage>
</organism>
<dbReference type="PANTHER" id="PTHR30408:SF12">
    <property type="entry name" value="TYPE I RESTRICTION ENZYME MJAVIII SPECIFICITY SUBUNIT"/>
    <property type="match status" value="1"/>
</dbReference>
<comment type="similarity">
    <text evidence="1">Belongs to the type-I restriction system S methylase family.</text>
</comment>
<evidence type="ECO:0000256" key="2">
    <source>
        <dbReference type="ARBA" id="ARBA00022747"/>
    </source>
</evidence>
<dbReference type="AlphaFoldDB" id="C2CH76"/>
<accession>C2CH76</accession>
<dbReference type="SUPFAM" id="SSF116734">
    <property type="entry name" value="DNA methylase specificity domain"/>
    <property type="match status" value="2"/>
</dbReference>
<dbReference type="RefSeq" id="WP_004836948.1">
    <property type="nucleotide sequence ID" value="NZ_GG666297.1"/>
</dbReference>
<dbReference type="GO" id="GO:0009307">
    <property type="term" value="P:DNA restriction-modification system"/>
    <property type="evidence" value="ECO:0007669"/>
    <property type="project" value="UniProtKB-KW"/>
</dbReference>
<keyword evidence="3" id="KW-0238">DNA-binding</keyword>
<dbReference type="eggNOG" id="COG0732">
    <property type="taxonomic scope" value="Bacteria"/>
</dbReference>
<dbReference type="InterPro" id="IPR052021">
    <property type="entry name" value="Type-I_RS_S_subunit"/>
</dbReference>
<dbReference type="HOGENOM" id="CLU_021095_0_1_9"/>
<dbReference type="Pfam" id="PF01420">
    <property type="entry name" value="Methylase_S"/>
    <property type="match status" value="2"/>
</dbReference>
<name>C2CH76_9FIRM</name>
<proteinExistence type="inferred from homology"/>
<comment type="caution">
    <text evidence="5">The sequence shown here is derived from an EMBL/GenBank/DDBJ whole genome shotgun (WGS) entry which is preliminary data.</text>
</comment>
<evidence type="ECO:0000259" key="4">
    <source>
        <dbReference type="Pfam" id="PF01420"/>
    </source>
</evidence>
<keyword evidence="2" id="KW-0680">Restriction system</keyword>
<feature type="domain" description="Type I restriction modification DNA specificity" evidence="4">
    <location>
        <begin position="16"/>
        <end position="198"/>
    </location>
</feature>
<dbReference type="Gene3D" id="1.10.287.1120">
    <property type="entry name" value="Bipartite methylase S protein"/>
    <property type="match status" value="1"/>
</dbReference>
<dbReference type="EMBL" id="ACGC01000046">
    <property type="protein sequence ID" value="EEI83072.1"/>
    <property type="molecule type" value="Genomic_DNA"/>
</dbReference>
<dbReference type="Gene3D" id="3.90.220.20">
    <property type="entry name" value="DNA methylase specificity domains"/>
    <property type="match status" value="2"/>
</dbReference>
<sequence>MSNLKDSGINWIGTMPNDWKVKKIKYIGELNGRIGWQGLTSNEYIDEGPFLITGTDFKDGRIDWDTCVHIDHSRWEEAKKIQIKNGDLLITKDGTVGKVAIVENLEGLASLNSGVLKIDLKEGYLAKFLFYVLQSDVFWTWFNYTSSGNSTILHLYEKDFNNFTFSIPDKDEQEVIINFLDSNVGSINLKISKIEKQIKILKEYIKSLVSETITKGLEKNVEYKDTSIDWIGKIPANWSIKRLKHLFYIYAGGDIDYSDYAEAENEIQKYPILSNSLEHDGVIGYTSKFRFEGDTITVTGRGLVGVAVPRNFKFYPVVRLLVGEPKDRDDVRYFSYCINSANVIGDQTAMAQLTREKLGDIKVPYPLKKIQIEIANFLDTEVSKINHVIETKEQQITKLIDYKNSLVYEYVTGKKRVGGFGNGD</sequence>